<dbReference type="CDD" id="cd00200">
    <property type="entry name" value="WD40"/>
    <property type="match status" value="1"/>
</dbReference>
<accession>F8UKL5</accession>
<feature type="repeat" description="WD" evidence="3">
    <location>
        <begin position="136"/>
        <end position="167"/>
    </location>
</feature>
<dbReference type="Gene3D" id="2.130.10.10">
    <property type="entry name" value="YVTN repeat-like/Quinoprotein amine dehydrogenase"/>
    <property type="match status" value="1"/>
</dbReference>
<dbReference type="InterPro" id="IPR020472">
    <property type="entry name" value="WD40_PAC1"/>
</dbReference>
<keyword evidence="1 3" id="KW-0853">WD repeat</keyword>
<evidence type="ECO:0000256" key="4">
    <source>
        <dbReference type="SAM" id="MobiDB-lite"/>
    </source>
</evidence>
<feature type="repeat" description="WD" evidence="3">
    <location>
        <begin position="10"/>
        <end position="51"/>
    </location>
</feature>
<name>F8UKL5_9MICR</name>
<dbReference type="VEuPathDB" id="MicrosporidiaDB:EROM_011120"/>
<feature type="domain" description="Coatomer alpha subunit C-terminal" evidence="5">
    <location>
        <begin position="789"/>
        <end position="916"/>
    </location>
</feature>
<dbReference type="EMBL" id="JF808666">
    <property type="protein sequence ID" value="AEI16590.1"/>
    <property type="molecule type" value="Genomic_DNA"/>
</dbReference>
<dbReference type="AlphaFoldDB" id="F8UKL5"/>
<organism evidence="7">
    <name type="scientific">Encephalitozoon romaleae</name>
    <dbReference type="NCBI Taxonomy" id="571949"/>
    <lineage>
        <taxon>Eukaryota</taxon>
        <taxon>Fungi</taxon>
        <taxon>Fungi incertae sedis</taxon>
        <taxon>Microsporidia</taxon>
        <taxon>Unikaryonidae</taxon>
        <taxon>Encephalitozoon</taxon>
    </lineage>
</organism>
<dbReference type="GO" id="GO:0030126">
    <property type="term" value="C:COPI vesicle coat"/>
    <property type="evidence" value="ECO:0007669"/>
    <property type="project" value="InterPro"/>
</dbReference>
<evidence type="ECO:0000256" key="3">
    <source>
        <dbReference type="PROSITE-ProRule" id="PRU00221"/>
    </source>
</evidence>
<feature type="region of interest" description="Disordered" evidence="4">
    <location>
        <begin position="701"/>
        <end position="727"/>
    </location>
</feature>
<evidence type="ECO:0000256" key="1">
    <source>
        <dbReference type="ARBA" id="ARBA00022574"/>
    </source>
</evidence>
<dbReference type="GO" id="GO:0048188">
    <property type="term" value="C:Set1C/COMPASS complex"/>
    <property type="evidence" value="ECO:0007669"/>
    <property type="project" value="TreeGrafter"/>
</dbReference>
<dbReference type="PANTHER" id="PTHR22847">
    <property type="entry name" value="WD40 REPEAT PROTEIN"/>
    <property type="match status" value="1"/>
</dbReference>
<dbReference type="PROSITE" id="PS50082">
    <property type="entry name" value="WD_REPEATS_2"/>
    <property type="match status" value="5"/>
</dbReference>
<dbReference type="SUPFAM" id="SSF50978">
    <property type="entry name" value="WD40 repeat-like"/>
    <property type="match status" value="1"/>
</dbReference>
<dbReference type="Pfam" id="PF00400">
    <property type="entry name" value="WD40"/>
    <property type="match status" value="5"/>
</dbReference>
<sequence length="971" mass="109794">MTAKEIKRIMEKETSRVKSLSFHPNKPVVISGHHSGSIRAWDYQMGVCIHEFLDHDGSVRAVLFHPRGDFFVSGGDDKIIRVWSYTERRITNKLKGHEDFVRSLDFHPTKPWILSASDDQTIMVWNMLTGKLLATARGHCHYVMAARFLGEESIVSGSLDQSIRIWDCKGLKEGNKKNSLLPDIVVKQIVDGHDRGINSIAVKDEIFVSGGDDRDIKCWEWTETSVWEKEVMYNHQGPVTGLLCDRKYILSSGEDGLFSIYNTESRKSIECRTEGRYWCVANKGNLYAAGHDSGFEVYLYSEPKIVCVDDEGFFYLKDSKIYFSDFKTEKILFKLKKDMISICSKRPYLLVQYCGRFDVLKEGRVILGEAGEGVLFRNSNGDVELIIRNGDGTYRGGLDSRSRSLLSSSKGRLFRGNDEFFFLVNGRSVAMCFVEGEERSFSVPFNPVKVACSSDRISFIGSNDILIYDLDLNPVNSVNEIVSVVDGFFCEDIFIYATYRHLKYAFEDSGVLKSVEKPIVPFALEGGKTVYFLSDDGIECTDVDFTEIRFKKAVLTGGDVTSLIEEGMMPGLAPLSYLVKQKKGALALPYIKDGKQRFELCLSDMRLDECMEYCMQEGDADMNRRLADAAIRECRVDIAEKCLESIKEWNMLFMLYVCSKNDEKVKRLVDKVDSVTKNMIMMYLEDVEYFGKIGLISRYEDGNERRGMSSEDEECSHTELEASDSLESKLPASKEVLWEEDGHGKAHSLSEDEVFPNLPEMKEEHKAKNLPVDEKSLDENSHYETSEDLGRIIEKGLSLTTEGKFGKAIEAFRAGIVKIATYICGNNAGEAFVEERRKIGSYLSGLGVERIRRKTESPLKNIMMAKYFSELPLEKEHHILASSTAIMVFRKNGNLKQAKELALLLKKEGGNSKVIEKAIEETDPEDDYELPEGVFCHDALEIRPDAKTCLLCFINNANGDICTSCRIGILQ</sequence>
<dbReference type="Pfam" id="PF06957">
    <property type="entry name" value="COPI_C"/>
    <property type="match status" value="1"/>
</dbReference>
<reference evidence="7" key="1">
    <citation type="submission" date="2011-04" db="EMBL/GenBank/DDBJ databases">
        <title>Acquisition of an animal gene by microsporidian intracellular parasites.</title>
        <authorList>
            <person name="Selman M."/>
            <person name="Pombert J.-F."/>
            <person name="Solter L."/>
            <person name="Farinelli L."/>
            <person name="Weiss L.M."/>
            <person name="Keeling P.J."/>
            <person name="Corradi N."/>
        </authorList>
    </citation>
    <scope>NUCLEOTIDE SEQUENCE</scope>
</reference>
<evidence type="ECO:0000259" key="6">
    <source>
        <dbReference type="Pfam" id="PF23953"/>
    </source>
</evidence>
<evidence type="ECO:0000256" key="2">
    <source>
        <dbReference type="ARBA" id="ARBA00022737"/>
    </source>
</evidence>
<feature type="repeat" description="WD" evidence="3">
    <location>
        <begin position="52"/>
        <end position="93"/>
    </location>
</feature>
<dbReference type="PROSITE" id="PS00678">
    <property type="entry name" value="WD_REPEATS_1"/>
    <property type="match status" value="1"/>
</dbReference>
<dbReference type="InterPro" id="IPR036322">
    <property type="entry name" value="WD40_repeat_dom_sf"/>
</dbReference>
<protein>
    <submittedName>
        <fullName evidence="7">WD40 repeat-containing coatomer complex protein</fullName>
    </submittedName>
</protein>
<dbReference type="InterPro" id="IPR015943">
    <property type="entry name" value="WD40/YVTN_repeat-like_dom_sf"/>
</dbReference>
<dbReference type="SMART" id="SM00320">
    <property type="entry name" value="WD40"/>
    <property type="match status" value="6"/>
</dbReference>
<feature type="repeat" description="WD" evidence="3">
    <location>
        <begin position="94"/>
        <end position="135"/>
    </location>
</feature>
<proteinExistence type="predicted"/>
<evidence type="ECO:0000313" key="7">
    <source>
        <dbReference type="EMBL" id="AEI16590.1"/>
    </source>
</evidence>
<dbReference type="InterPro" id="IPR001680">
    <property type="entry name" value="WD40_rpt"/>
</dbReference>
<dbReference type="GO" id="GO:0016192">
    <property type="term" value="P:vesicle-mediated transport"/>
    <property type="evidence" value="ECO:0007669"/>
    <property type="project" value="InterPro"/>
</dbReference>
<dbReference type="InterPro" id="IPR019775">
    <property type="entry name" value="WD40_repeat_CS"/>
</dbReference>
<feature type="repeat" description="WD" evidence="3">
    <location>
        <begin position="190"/>
        <end position="220"/>
    </location>
</feature>
<dbReference type="GO" id="GO:0006886">
    <property type="term" value="P:intracellular protein transport"/>
    <property type="evidence" value="ECO:0007669"/>
    <property type="project" value="InterPro"/>
</dbReference>
<feature type="compositionally biased region" description="Basic and acidic residues" evidence="4">
    <location>
        <begin position="701"/>
        <end position="720"/>
    </location>
</feature>
<gene>
    <name evidence="7" type="ORF">011325900081</name>
</gene>
<dbReference type="GO" id="GO:0005198">
    <property type="term" value="F:structural molecule activity"/>
    <property type="evidence" value="ECO:0007669"/>
    <property type="project" value="InterPro"/>
</dbReference>
<dbReference type="Pfam" id="PF23953">
    <property type="entry name" value="TPR_COPA_B"/>
    <property type="match status" value="1"/>
</dbReference>
<keyword evidence="2" id="KW-0677">Repeat</keyword>
<dbReference type="InterPro" id="IPR010714">
    <property type="entry name" value="Coatomer_asu_C"/>
</dbReference>
<dbReference type="PANTHER" id="PTHR22847:SF637">
    <property type="entry name" value="WD REPEAT DOMAIN 5B"/>
    <property type="match status" value="1"/>
</dbReference>
<feature type="domain" description="COPA/B TPR" evidence="6">
    <location>
        <begin position="577"/>
        <end position="681"/>
    </location>
</feature>
<dbReference type="GO" id="GO:0042393">
    <property type="term" value="F:histone binding"/>
    <property type="evidence" value="ECO:0007669"/>
    <property type="project" value="TreeGrafter"/>
</dbReference>
<evidence type="ECO:0000259" key="5">
    <source>
        <dbReference type="Pfam" id="PF06957"/>
    </source>
</evidence>
<dbReference type="InterPro" id="IPR056176">
    <property type="entry name" value="TPR_COPA_B"/>
</dbReference>
<dbReference type="PRINTS" id="PR00320">
    <property type="entry name" value="GPROTEINBRPT"/>
</dbReference>
<dbReference type="Gene3D" id="1.25.40.470">
    <property type="match status" value="1"/>
</dbReference>
<dbReference type="PROSITE" id="PS50294">
    <property type="entry name" value="WD_REPEATS_REGION"/>
    <property type="match status" value="3"/>
</dbReference>